<dbReference type="GO" id="GO:0140359">
    <property type="term" value="F:ABC-type transporter activity"/>
    <property type="evidence" value="ECO:0007669"/>
    <property type="project" value="InterPro"/>
</dbReference>
<feature type="domain" description="ABC transporter" evidence="10">
    <location>
        <begin position="1"/>
        <end position="238"/>
    </location>
</feature>
<name>A0A558E8Y5_9RHOO</name>
<evidence type="ECO:0000256" key="1">
    <source>
        <dbReference type="ARBA" id="ARBA00022448"/>
    </source>
</evidence>
<dbReference type="PROSITE" id="PS50893">
    <property type="entry name" value="ABC_TRANSPORTER_2"/>
    <property type="match status" value="1"/>
</dbReference>
<dbReference type="InterPro" id="IPR003593">
    <property type="entry name" value="AAA+_ATPase"/>
</dbReference>
<evidence type="ECO:0000256" key="8">
    <source>
        <dbReference type="ARBA" id="ARBA00023136"/>
    </source>
</evidence>
<organism evidence="12 13">
    <name type="scientific">Denitromonas halophila</name>
    <dbReference type="NCBI Taxonomy" id="1629404"/>
    <lineage>
        <taxon>Bacteria</taxon>
        <taxon>Pseudomonadati</taxon>
        <taxon>Pseudomonadota</taxon>
        <taxon>Betaproteobacteria</taxon>
        <taxon>Rhodocyclales</taxon>
        <taxon>Zoogloeaceae</taxon>
        <taxon>Denitromonas</taxon>
    </lineage>
</organism>
<evidence type="ECO:0000256" key="5">
    <source>
        <dbReference type="ARBA" id="ARBA00022741"/>
    </source>
</evidence>
<dbReference type="EMBL" id="VMNI01000013">
    <property type="protein sequence ID" value="TVO75356.1"/>
    <property type="molecule type" value="Genomic_DNA"/>
</dbReference>
<dbReference type="GO" id="GO:0016020">
    <property type="term" value="C:membrane"/>
    <property type="evidence" value="ECO:0007669"/>
    <property type="project" value="InterPro"/>
</dbReference>
<dbReference type="InterPro" id="IPR050334">
    <property type="entry name" value="Molybdenum_import_ModC"/>
</dbReference>
<dbReference type="GO" id="GO:0005524">
    <property type="term" value="F:ATP binding"/>
    <property type="evidence" value="ECO:0007669"/>
    <property type="project" value="UniProtKB-KW"/>
</dbReference>
<dbReference type="Proteomes" id="UP000318349">
    <property type="component" value="Unassembled WGS sequence"/>
</dbReference>
<keyword evidence="8" id="KW-0472">Membrane</keyword>
<keyword evidence="5" id="KW-0547">Nucleotide-binding</keyword>
<dbReference type="Gene3D" id="2.40.50.100">
    <property type="match status" value="1"/>
</dbReference>
<dbReference type="InterPro" id="IPR008995">
    <property type="entry name" value="Mo/tungstate-bd_C_term_dom"/>
</dbReference>
<dbReference type="InterPro" id="IPR003439">
    <property type="entry name" value="ABC_transporter-like_ATP-bd"/>
</dbReference>
<evidence type="ECO:0000256" key="6">
    <source>
        <dbReference type="ARBA" id="ARBA00022840"/>
    </source>
</evidence>
<keyword evidence="3 9" id="KW-0500">Molybdenum</keyword>
<dbReference type="Pfam" id="PF00005">
    <property type="entry name" value="ABC_tran"/>
    <property type="match status" value="1"/>
</dbReference>
<keyword evidence="7" id="KW-1278">Translocase</keyword>
<dbReference type="InterPro" id="IPR005116">
    <property type="entry name" value="Transp-assoc_OB_typ1"/>
</dbReference>
<evidence type="ECO:0000256" key="2">
    <source>
        <dbReference type="ARBA" id="ARBA00022475"/>
    </source>
</evidence>
<dbReference type="NCBIfam" id="TIGR02142">
    <property type="entry name" value="modC_ABC"/>
    <property type="match status" value="1"/>
</dbReference>
<evidence type="ECO:0000256" key="7">
    <source>
        <dbReference type="ARBA" id="ARBA00022967"/>
    </source>
</evidence>
<feature type="domain" description="Mop" evidence="11">
    <location>
        <begin position="297"/>
        <end position="361"/>
    </location>
</feature>
<dbReference type="SUPFAM" id="SSF52540">
    <property type="entry name" value="P-loop containing nucleoside triphosphate hydrolases"/>
    <property type="match status" value="1"/>
</dbReference>
<proteinExistence type="predicted"/>
<evidence type="ECO:0000256" key="3">
    <source>
        <dbReference type="ARBA" id="ARBA00022505"/>
    </source>
</evidence>
<sequence>MNHDGALHFDLALDLPQLSIQAAATLPPRGVTALFGPSGSGKTTLLRMIAGLESGGRGQIRLGDTAWQDDAATRRVPTHQRELAYVFQEASLFAHLTVRDNLAFGLKRARSTAHTIRFDDAVAWLGVGHLLDRAPSHLSGGERQRVAIARALLAQPRLLLMDEPLSAVDADGRDAILDTLEQLPERLGIPIIYVSHSIEEVARLADHLLLMSAGRLIADGPTNTILTRCDLPLAHGAHAGAVVQATVRHHNPAHHLSTLAFAGGELIVSAVDRPIGAAARARIAARDIAISLHPPADSSVLNHLQAQIVEVSDDPNPAHCLVRLQVGETHLLARITRLSRARLDLHAGKHVWALVKGVAVR</sequence>
<evidence type="ECO:0000256" key="4">
    <source>
        <dbReference type="ARBA" id="ARBA00022519"/>
    </source>
</evidence>
<keyword evidence="1" id="KW-0813">Transport</keyword>
<dbReference type="PROSITE" id="PS51866">
    <property type="entry name" value="MOP"/>
    <property type="match status" value="1"/>
</dbReference>
<dbReference type="PANTHER" id="PTHR43514:SF10">
    <property type="entry name" value="MOLYBDENUM IMPORT ATP-BINDING PROTEIN MODC 2"/>
    <property type="match status" value="1"/>
</dbReference>
<dbReference type="InterPro" id="IPR011868">
    <property type="entry name" value="ModC_ABC_ATP-bd"/>
</dbReference>
<dbReference type="GO" id="GO:0015098">
    <property type="term" value="F:molybdate ion transmembrane transporter activity"/>
    <property type="evidence" value="ECO:0007669"/>
    <property type="project" value="InterPro"/>
</dbReference>
<dbReference type="Gene3D" id="3.40.50.300">
    <property type="entry name" value="P-loop containing nucleotide triphosphate hydrolases"/>
    <property type="match status" value="1"/>
</dbReference>
<keyword evidence="6 12" id="KW-0067">ATP-binding</keyword>
<evidence type="ECO:0000259" key="11">
    <source>
        <dbReference type="PROSITE" id="PS51866"/>
    </source>
</evidence>
<dbReference type="PROSITE" id="PS00211">
    <property type="entry name" value="ABC_TRANSPORTER_1"/>
    <property type="match status" value="1"/>
</dbReference>
<dbReference type="AlphaFoldDB" id="A0A558E8Y5"/>
<evidence type="ECO:0000259" key="10">
    <source>
        <dbReference type="PROSITE" id="PS50893"/>
    </source>
</evidence>
<evidence type="ECO:0000313" key="13">
    <source>
        <dbReference type="Proteomes" id="UP000318349"/>
    </source>
</evidence>
<dbReference type="SMART" id="SM00382">
    <property type="entry name" value="AAA"/>
    <property type="match status" value="1"/>
</dbReference>
<accession>A0A558E8Y5</accession>
<keyword evidence="4" id="KW-0997">Cell inner membrane</keyword>
<comment type="caution">
    <text evidence="12">The sequence shown here is derived from an EMBL/GenBank/DDBJ whole genome shotgun (WGS) entry which is preliminary data.</text>
</comment>
<keyword evidence="2" id="KW-1003">Cell membrane</keyword>
<evidence type="ECO:0000256" key="9">
    <source>
        <dbReference type="PROSITE-ProRule" id="PRU01213"/>
    </source>
</evidence>
<dbReference type="InterPro" id="IPR017871">
    <property type="entry name" value="ABC_transporter-like_CS"/>
</dbReference>
<reference evidence="12 13" key="1">
    <citation type="submission" date="2019-07" db="EMBL/GenBank/DDBJ databases">
        <title>The pathways for chlorine oxyanion respiration interact through the shared metabolite chlorate.</title>
        <authorList>
            <person name="Barnum T.P."/>
            <person name="Cheng Y."/>
            <person name="Hill K.A."/>
            <person name="Lucas L.N."/>
            <person name="Carlson H.K."/>
            <person name="Coates J.D."/>
        </authorList>
    </citation>
    <scope>NUCLEOTIDE SEQUENCE [LARGE SCALE GENOMIC DNA]</scope>
    <source>
        <strain evidence="12 13">SFB-1</strain>
    </source>
</reference>
<dbReference type="PANTHER" id="PTHR43514">
    <property type="entry name" value="ABC TRANSPORTER I FAMILY MEMBER 10"/>
    <property type="match status" value="1"/>
</dbReference>
<dbReference type="SUPFAM" id="SSF50331">
    <property type="entry name" value="MOP-like"/>
    <property type="match status" value="1"/>
</dbReference>
<protein>
    <submittedName>
        <fullName evidence="12">Molybdenum ABC transporter ATP-binding protein</fullName>
    </submittedName>
</protein>
<dbReference type="Pfam" id="PF03459">
    <property type="entry name" value="TOBE"/>
    <property type="match status" value="1"/>
</dbReference>
<evidence type="ECO:0000313" key="12">
    <source>
        <dbReference type="EMBL" id="TVO75356.1"/>
    </source>
</evidence>
<dbReference type="InterPro" id="IPR027417">
    <property type="entry name" value="P-loop_NTPase"/>
</dbReference>
<gene>
    <name evidence="12" type="primary">modC</name>
    <name evidence="12" type="ORF">FHP89_13450</name>
</gene>
<dbReference type="InterPro" id="IPR004606">
    <property type="entry name" value="Mop_domain"/>
</dbReference>
<dbReference type="GO" id="GO:0016887">
    <property type="term" value="F:ATP hydrolysis activity"/>
    <property type="evidence" value="ECO:0007669"/>
    <property type="project" value="InterPro"/>
</dbReference>